<dbReference type="EMBL" id="JAMZMK010007420">
    <property type="protein sequence ID" value="KAI7744893.1"/>
    <property type="molecule type" value="Genomic_DNA"/>
</dbReference>
<sequence length="84" mass="9792">MPPTVSLQTPITTTTYTYPLIAHSTVTYYYLPAHSTPQLFIQSVNLFPLSPIILQFLFHKTLILTPYHLKLNMEMKKKKSLFMF</sequence>
<organism evidence="1 2">
    <name type="scientific">Ambrosia artemisiifolia</name>
    <name type="common">Common ragweed</name>
    <dbReference type="NCBI Taxonomy" id="4212"/>
    <lineage>
        <taxon>Eukaryota</taxon>
        <taxon>Viridiplantae</taxon>
        <taxon>Streptophyta</taxon>
        <taxon>Embryophyta</taxon>
        <taxon>Tracheophyta</taxon>
        <taxon>Spermatophyta</taxon>
        <taxon>Magnoliopsida</taxon>
        <taxon>eudicotyledons</taxon>
        <taxon>Gunneridae</taxon>
        <taxon>Pentapetalae</taxon>
        <taxon>asterids</taxon>
        <taxon>campanulids</taxon>
        <taxon>Asterales</taxon>
        <taxon>Asteraceae</taxon>
        <taxon>Asteroideae</taxon>
        <taxon>Heliantheae alliance</taxon>
        <taxon>Heliantheae</taxon>
        <taxon>Ambrosia</taxon>
    </lineage>
</organism>
<dbReference type="Proteomes" id="UP001206925">
    <property type="component" value="Unassembled WGS sequence"/>
</dbReference>
<proteinExistence type="predicted"/>
<dbReference type="AlphaFoldDB" id="A0AAD5CMY0"/>
<comment type="caution">
    <text evidence="1">The sequence shown here is derived from an EMBL/GenBank/DDBJ whole genome shotgun (WGS) entry which is preliminary data.</text>
</comment>
<accession>A0AAD5CMY0</accession>
<evidence type="ECO:0000313" key="1">
    <source>
        <dbReference type="EMBL" id="KAI7744893.1"/>
    </source>
</evidence>
<gene>
    <name evidence="1" type="ORF">M8C21_009270</name>
</gene>
<name>A0AAD5CMY0_AMBAR</name>
<keyword evidence="2" id="KW-1185">Reference proteome</keyword>
<protein>
    <submittedName>
        <fullName evidence="1">Uncharacterized protein</fullName>
    </submittedName>
</protein>
<evidence type="ECO:0000313" key="2">
    <source>
        <dbReference type="Proteomes" id="UP001206925"/>
    </source>
</evidence>
<reference evidence="1" key="1">
    <citation type="submission" date="2022-06" db="EMBL/GenBank/DDBJ databases">
        <title>Uncovering the hologenomic basis of an extraordinary plant invasion.</title>
        <authorList>
            <person name="Bieker V.C."/>
            <person name="Martin M.D."/>
            <person name="Gilbert T."/>
            <person name="Hodgins K."/>
            <person name="Battlay P."/>
            <person name="Petersen B."/>
            <person name="Wilson J."/>
        </authorList>
    </citation>
    <scope>NUCLEOTIDE SEQUENCE</scope>
    <source>
        <strain evidence="1">AA19_3_7</strain>
        <tissue evidence="1">Leaf</tissue>
    </source>
</reference>